<gene>
    <name evidence="2" type="primary">Cni-B0393.9</name>
    <name evidence="2" type="synonym">Cnig_chr_III.g10138</name>
    <name evidence="2" type="ORF">B9Z55_010138</name>
</gene>
<keyword evidence="1" id="KW-0732">Signal</keyword>
<proteinExistence type="predicted"/>
<dbReference type="OrthoDB" id="5782430at2759"/>
<accession>A0A2G5UEL0</accession>
<dbReference type="AlphaFoldDB" id="A0A2G5UEL0"/>
<protein>
    <submittedName>
        <fullName evidence="2">Uncharacterized protein</fullName>
    </submittedName>
</protein>
<evidence type="ECO:0000313" key="2">
    <source>
        <dbReference type="EMBL" id="PIC37982.1"/>
    </source>
</evidence>
<evidence type="ECO:0000256" key="1">
    <source>
        <dbReference type="SAM" id="SignalP"/>
    </source>
</evidence>
<comment type="caution">
    <text evidence="2">The sequence shown here is derived from an EMBL/GenBank/DDBJ whole genome shotgun (WGS) entry which is preliminary data.</text>
</comment>
<keyword evidence="3" id="KW-1185">Reference proteome</keyword>
<sequence>MLRLLGFILIFFVLWVVEGASSSCKSIVCPKQTGKAIPCDMCHDCLNSGSRFCYTSDHKNCQCATIVPPSCGSGAVNYTFCHLLDDVVLPPPEIVVHDEHSVSAVVPRFFQEAPFDVIKPSFLYLLALFTKNGSDCTSFGHIEAYHRQQDRCLLRIRVQMPKIDYTGTDNYYYDDRSALESQFSRDLFGIAENVTFWNEVTIRKDEKILNGTLAFATVMKSTRVDYNL</sequence>
<evidence type="ECO:0000313" key="3">
    <source>
        <dbReference type="Proteomes" id="UP000230233"/>
    </source>
</evidence>
<dbReference type="Proteomes" id="UP000230233">
    <property type="component" value="Chromosome III"/>
</dbReference>
<reference evidence="3" key="1">
    <citation type="submission" date="2017-10" db="EMBL/GenBank/DDBJ databases">
        <title>Rapid genome shrinkage in a self-fertile nematode reveals novel sperm competition proteins.</title>
        <authorList>
            <person name="Yin D."/>
            <person name="Schwarz E.M."/>
            <person name="Thomas C.G."/>
            <person name="Felde R.L."/>
            <person name="Korf I.F."/>
            <person name="Cutter A.D."/>
            <person name="Schartner C.M."/>
            <person name="Ralston E.J."/>
            <person name="Meyer B.J."/>
            <person name="Haag E.S."/>
        </authorList>
    </citation>
    <scope>NUCLEOTIDE SEQUENCE [LARGE SCALE GENOMIC DNA]</scope>
    <source>
        <strain evidence="3">JU1422</strain>
    </source>
</reference>
<feature type="chain" id="PRO_5013942489" evidence="1">
    <location>
        <begin position="20"/>
        <end position="228"/>
    </location>
</feature>
<organism evidence="2 3">
    <name type="scientific">Caenorhabditis nigoni</name>
    <dbReference type="NCBI Taxonomy" id="1611254"/>
    <lineage>
        <taxon>Eukaryota</taxon>
        <taxon>Metazoa</taxon>
        <taxon>Ecdysozoa</taxon>
        <taxon>Nematoda</taxon>
        <taxon>Chromadorea</taxon>
        <taxon>Rhabditida</taxon>
        <taxon>Rhabditina</taxon>
        <taxon>Rhabditomorpha</taxon>
        <taxon>Rhabditoidea</taxon>
        <taxon>Rhabditidae</taxon>
        <taxon>Peloderinae</taxon>
        <taxon>Caenorhabditis</taxon>
    </lineage>
</organism>
<dbReference type="EMBL" id="PDUG01000003">
    <property type="protein sequence ID" value="PIC37982.1"/>
    <property type="molecule type" value="Genomic_DNA"/>
</dbReference>
<feature type="signal peptide" evidence="1">
    <location>
        <begin position="1"/>
        <end position="19"/>
    </location>
</feature>
<name>A0A2G5UEL0_9PELO</name>